<dbReference type="Proteomes" id="UP000008022">
    <property type="component" value="Unassembled WGS sequence"/>
</dbReference>
<evidence type="ECO:0000313" key="2">
    <source>
        <dbReference type="Proteomes" id="UP000008022"/>
    </source>
</evidence>
<dbReference type="Gramene" id="ORUFI06G14990.1">
    <property type="protein sequence ID" value="ORUFI06G14990.1"/>
    <property type="gene ID" value="ORUFI06G14990"/>
</dbReference>
<dbReference type="HOGENOM" id="CLU_1672161_0_0_1"/>
<keyword evidence="2" id="KW-1185">Reference proteome</keyword>
<name>A0A0E0PXK8_ORYRU</name>
<dbReference type="AlphaFoldDB" id="A0A0E0PXK8"/>
<organism evidence="1 2">
    <name type="scientific">Oryza rufipogon</name>
    <name type="common">Brownbeard rice</name>
    <name type="synonym">Asian wild rice</name>
    <dbReference type="NCBI Taxonomy" id="4529"/>
    <lineage>
        <taxon>Eukaryota</taxon>
        <taxon>Viridiplantae</taxon>
        <taxon>Streptophyta</taxon>
        <taxon>Embryophyta</taxon>
        <taxon>Tracheophyta</taxon>
        <taxon>Spermatophyta</taxon>
        <taxon>Magnoliopsida</taxon>
        <taxon>Liliopsida</taxon>
        <taxon>Poales</taxon>
        <taxon>Poaceae</taxon>
        <taxon>BOP clade</taxon>
        <taxon>Oryzoideae</taxon>
        <taxon>Oryzeae</taxon>
        <taxon>Oryzinae</taxon>
        <taxon>Oryza</taxon>
    </lineage>
</organism>
<accession>A0A0E0PXK8</accession>
<protein>
    <submittedName>
        <fullName evidence="1">Uncharacterized protein</fullName>
    </submittedName>
</protein>
<proteinExistence type="predicted"/>
<reference evidence="1" key="2">
    <citation type="submission" date="2015-06" db="UniProtKB">
        <authorList>
            <consortium name="EnsemblPlants"/>
        </authorList>
    </citation>
    <scope>IDENTIFICATION</scope>
</reference>
<dbReference type="EnsemblPlants" id="ORUFI06G14990.1">
    <property type="protein sequence ID" value="ORUFI06G14990.1"/>
    <property type="gene ID" value="ORUFI06G14990"/>
</dbReference>
<reference evidence="2" key="1">
    <citation type="submission" date="2013-06" db="EMBL/GenBank/DDBJ databases">
        <authorList>
            <person name="Zhao Q."/>
        </authorList>
    </citation>
    <scope>NUCLEOTIDE SEQUENCE</scope>
    <source>
        <strain evidence="2">cv. W1943</strain>
    </source>
</reference>
<evidence type="ECO:0000313" key="1">
    <source>
        <dbReference type="EnsemblPlants" id="ORUFI06G14990.1"/>
    </source>
</evidence>
<sequence>MGHPQAGLGDWDALVQQQNAADEQVEDAWGQDHPMGQIMEANPGHENVMVPFIPATNKGEKLQESDKDAQVQRFLARLEKIAQTNGQVEDAWGQDHPMGQIMEANPDGLIDLAAANPGHENVVVPFVPAADKGKKSQLVLPTGTKITTLVTVGITNRD</sequence>